<evidence type="ECO:0000256" key="9">
    <source>
        <dbReference type="ARBA" id="ARBA00049940"/>
    </source>
</evidence>
<evidence type="ECO:0000256" key="3">
    <source>
        <dbReference type="ARBA" id="ARBA00022692"/>
    </source>
</evidence>
<comment type="subcellular location">
    <subcellularLocation>
        <location evidence="1">Cell membrane</location>
        <topology evidence="1">Multi-pass membrane protein</topology>
    </subcellularLocation>
</comment>
<feature type="transmembrane region" description="Helical" evidence="10">
    <location>
        <begin position="108"/>
        <end position="128"/>
    </location>
</feature>
<evidence type="ECO:0000256" key="10">
    <source>
        <dbReference type="RuleBase" id="RU004340"/>
    </source>
</evidence>
<protein>
    <recommendedName>
        <fullName evidence="10">Fluoride-specific ion channel</fullName>
    </recommendedName>
</protein>
<proteinExistence type="inferred from homology"/>
<dbReference type="STRING" id="1921764.BSR28_04740"/>
<feature type="transmembrane region" description="Helical" evidence="10">
    <location>
        <begin position="71"/>
        <end position="96"/>
    </location>
</feature>
<evidence type="ECO:0000256" key="5">
    <source>
        <dbReference type="ARBA" id="ARBA00023136"/>
    </source>
</evidence>
<dbReference type="GO" id="GO:0034220">
    <property type="term" value="P:monoatomic ion transmembrane transport"/>
    <property type="evidence" value="ECO:0007669"/>
    <property type="project" value="UniProtKB-KW"/>
</dbReference>
<dbReference type="EMBL" id="MQSV01000005">
    <property type="protein sequence ID" value="OKL46658.1"/>
    <property type="molecule type" value="Genomic_DNA"/>
</dbReference>
<keyword evidence="4 10" id="KW-1133">Transmembrane helix</keyword>
<accession>A0A1Q5PKB6</accession>
<evidence type="ECO:0000313" key="11">
    <source>
        <dbReference type="EMBL" id="OKL46658.1"/>
    </source>
</evidence>
<sequence length="129" mass="13709">MNPFVYIILLGLAGSVGAMLRFSLDLSVRTLISRSPRLGEVPGSMTMGIYTVNVLGSFISGMVFASSAGWGWIWAPLVGAALSGFTTFSTAMVDALSLALDRRRGRALALWASQFVLAVAAAFLGYWVV</sequence>
<evidence type="ECO:0000256" key="4">
    <source>
        <dbReference type="ARBA" id="ARBA00022989"/>
    </source>
</evidence>
<gene>
    <name evidence="11" type="ORF">BSR29_07530</name>
</gene>
<keyword evidence="6" id="KW-0407">Ion channel</keyword>
<dbReference type="OrthoDB" id="5148600at2"/>
<comment type="similarity">
    <text evidence="7 10">Belongs to the fluoride channel Fluc/FEX (TC 1.A.43) family.</text>
</comment>
<evidence type="ECO:0000256" key="1">
    <source>
        <dbReference type="ARBA" id="ARBA00004651"/>
    </source>
</evidence>
<comment type="caution">
    <text evidence="11">The sequence shown here is derived from an EMBL/GenBank/DDBJ whole genome shotgun (WGS) entry which is preliminary data.</text>
</comment>
<keyword evidence="6" id="KW-0406">Ion transport</keyword>
<keyword evidence="5 10" id="KW-0472">Membrane</keyword>
<keyword evidence="2 10" id="KW-1003">Cell membrane</keyword>
<dbReference type="RefSeq" id="WP_073709680.1">
    <property type="nucleotide sequence ID" value="NZ_MQSU01000003.1"/>
</dbReference>
<feature type="transmembrane region" description="Helical" evidence="10">
    <location>
        <begin position="45"/>
        <end position="65"/>
    </location>
</feature>
<dbReference type="GO" id="GO:0005886">
    <property type="term" value="C:plasma membrane"/>
    <property type="evidence" value="ECO:0007669"/>
    <property type="project" value="UniProtKB-SubCell"/>
</dbReference>
<dbReference type="InterPro" id="IPR003691">
    <property type="entry name" value="FluC"/>
</dbReference>
<name>A0A1Q5PKB6_9ACTO</name>
<reference evidence="11 12" key="1">
    <citation type="submission" date="2016-11" db="EMBL/GenBank/DDBJ databases">
        <title>Actinomyces gypaetusis sp. nov. isolated from the vulture Gypaetus barbatus in Qinghai Tibet Plateau China.</title>
        <authorList>
            <person name="Meng X."/>
        </authorList>
    </citation>
    <scope>NUCLEOTIDE SEQUENCE [LARGE SCALE GENOMIC DNA]</scope>
    <source>
        <strain evidence="11 12">VUL4_2</strain>
    </source>
</reference>
<feature type="transmembrane region" description="Helical" evidence="10">
    <location>
        <begin position="6"/>
        <end position="24"/>
    </location>
</feature>
<comment type="function">
    <text evidence="9">Fluoride-specific ion channel. Important for reducing fluoride concentration in the cell, thus reducing its toxicity.</text>
</comment>
<dbReference type="Pfam" id="PF02537">
    <property type="entry name" value="CRCB"/>
    <property type="match status" value="1"/>
</dbReference>
<dbReference type="Proteomes" id="UP000186785">
    <property type="component" value="Unassembled WGS sequence"/>
</dbReference>
<keyword evidence="12" id="KW-1185">Reference proteome</keyword>
<evidence type="ECO:0000256" key="7">
    <source>
        <dbReference type="ARBA" id="ARBA00035120"/>
    </source>
</evidence>
<comment type="catalytic activity">
    <reaction evidence="8">
        <text>fluoride(in) = fluoride(out)</text>
        <dbReference type="Rhea" id="RHEA:76159"/>
        <dbReference type="ChEBI" id="CHEBI:17051"/>
    </reaction>
    <physiologicalReaction direction="left-to-right" evidence="8">
        <dbReference type="Rhea" id="RHEA:76160"/>
    </physiologicalReaction>
</comment>
<dbReference type="AlphaFoldDB" id="A0A1Q5PKB6"/>
<evidence type="ECO:0000256" key="2">
    <source>
        <dbReference type="ARBA" id="ARBA00022475"/>
    </source>
</evidence>
<evidence type="ECO:0000313" key="12">
    <source>
        <dbReference type="Proteomes" id="UP000186785"/>
    </source>
</evidence>
<evidence type="ECO:0000256" key="8">
    <source>
        <dbReference type="ARBA" id="ARBA00035585"/>
    </source>
</evidence>
<keyword evidence="6" id="KW-0813">Transport</keyword>
<evidence type="ECO:0000256" key="6">
    <source>
        <dbReference type="ARBA" id="ARBA00023303"/>
    </source>
</evidence>
<keyword evidence="3 10" id="KW-0812">Transmembrane</keyword>
<organism evidence="11 12">
    <name type="scientific">Boudabousia liubingyangii</name>
    <dbReference type="NCBI Taxonomy" id="1921764"/>
    <lineage>
        <taxon>Bacteria</taxon>
        <taxon>Bacillati</taxon>
        <taxon>Actinomycetota</taxon>
        <taxon>Actinomycetes</taxon>
        <taxon>Actinomycetales</taxon>
        <taxon>Actinomycetaceae</taxon>
        <taxon>Boudabousia</taxon>
    </lineage>
</organism>